<protein>
    <submittedName>
        <fullName evidence="1">Uncharacterized protein</fullName>
    </submittedName>
</protein>
<sequence length="145" mass="16108">MSPTKESAFKRAIAYGLKALNNIPRKEGVRALSARNLLNRDQAKKLMVGVKDLEHFGDEAVFIHCDVAKKWFAGLTDAGKTIVIESEIFGGWYARCSGDTEDDLDNEGEFCSTPSLFEEDDGGFDPDCFHEQLIDVAHGDVVFIY</sequence>
<dbReference type="EMBL" id="LR796531">
    <property type="protein sequence ID" value="CAB4149483.1"/>
    <property type="molecule type" value="Genomic_DNA"/>
</dbReference>
<evidence type="ECO:0000313" key="2">
    <source>
        <dbReference type="EMBL" id="CAB4163593.1"/>
    </source>
</evidence>
<organism evidence="1">
    <name type="scientific">uncultured Caudovirales phage</name>
    <dbReference type="NCBI Taxonomy" id="2100421"/>
    <lineage>
        <taxon>Viruses</taxon>
        <taxon>Duplodnaviria</taxon>
        <taxon>Heunggongvirae</taxon>
        <taxon>Uroviricota</taxon>
        <taxon>Caudoviricetes</taxon>
        <taxon>Peduoviridae</taxon>
        <taxon>Maltschvirus</taxon>
        <taxon>Maltschvirus maltsch</taxon>
    </lineage>
</organism>
<evidence type="ECO:0000313" key="1">
    <source>
        <dbReference type="EMBL" id="CAB4149483.1"/>
    </source>
</evidence>
<accession>A0A6J5MX03</accession>
<dbReference type="EMBL" id="LR796756">
    <property type="protein sequence ID" value="CAB4163593.1"/>
    <property type="molecule type" value="Genomic_DNA"/>
</dbReference>
<gene>
    <name evidence="1" type="ORF">UFOVP543_2</name>
    <name evidence="2" type="ORF">UFOVP804_30</name>
</gene>
<name>A0A6J5MX03_9CAUD</name>
<proteinExistence type="predicted"/>
<reference evidence="1" key="1">
    <citation type="submission" date="2020-04" db="EMBL/GenBank/DDBJ databases">
        <authorList>
            <person name="Chiriac C."/>
            <person name="Salcher M."/>
            <person name="Ghai R."/>
            <person name="Kavagutti S V."/>
        </authorList>
    </citation>
    <scope>NUCLEOTIDE SEQUENCE</scope>
</reference>